<feature type="region of interest" description="Disordered" evidence="1">
    <location>
        <begin position="142"/>
        <end position="181"/>
    </location>
</feature>
<sequence length="343" mass="37639">MRRRDSVGRRMPAQVSVSLLTSCDTSGHIPSRTRSRAADTYWSILVDTPPALLRSSLNSIRPLSPANRARIVPESQACMSSCPSSFLPQFHPQLALVQASASGLSHHLHEPHSTARATSTSPPPAHTSLRWPLLICSYPHGHASRPSPNSQLRFNRSQLPAPSSHGRTPSRRSLRSPGSHRSNTPLICYCWSSGECVLVHCRLHARVPPRARPPAHPSRFHGPRATDHEPRATGHGGAQLTSERSRTLRRSPQRPSECCGSTVARPVRSPPPTLADSNSDSDPDRRYHPPLYQMQVLVQAVFGTGGRWLCGGRVPVCRGSRKIKSSSLLQAVIQVLYSISIFR</sequence>
<dbReference type="AlphaFoldDB" id="A0A5C3NYW8"/>
<dbReference type="InParanoid" id="A0A5C3NYW8"/>
<proteinExistence type="predicted"/>
<evidence type="ECO:0000256" key="1">
    <source>
        <dbReference type="SAM" id="MobiDB-lite"/>
    </source>
</evidence>
<reference evidence="2 3" key="1">
    <citation type="journal article" date="2019" name="Nat. Ecol. Evol.">
        <title>Megaphylogeny resolves global patterns of mushroom evolution.</title>
        <authorList>
            <person name="Varga T."/>
            <person name="Krizsan K."/>
            <person name="Foldi C."/>
            <person name="Dima B."/>
            <person name="Sanchez-Garcia M."/>
            <person name="Sanchez-Ramirez S."/>
            <person name="Szollosi G.J."/>
            <person name="Szarkandi J.G."/>
            <person name="Papp V."/>
            <person name="Albert L."/>
            <person name="Andreopoulos W."/>
            <person name="Angelini C."/>
            <person name="Antonin V."/>
            <person name="Barry K.W."/>
            <person name="Bougher N.L."/>
            <person name="Buchanan P."/>
            <person name="Buyck B."/>
            <person name="Bense V."/>
            <person name="Catcheside P."/>
            <person name="Chovatia M."/>
            <person name="Cooper J."/>
            <person name="Damon W."/>
            <person name="Desjardin D."/>
            <person name="Finy P."/>
            <person name="Geml J."/>
            <person name="Haridas S."/>
            <person name="Hughes K."/>
            <person name="Justo A."/>
            <person name="Karasinski D."/>
            <person name="Kautmanova I."/>
            <person name="Kiss B."/>
            <person name="Kocsube S."/>
            <person name="Kotiranta H."/>
            <person name="LaButti K.M."/>
            <person name="Lechner B.E."/>
            <person name="Liimatainen K."/>
            <person name="Lipzen A."/>
            <person name="Lukacs Z."/>
            <person name="Mihaltcheva S."/>
            <person name="Morgado L.N."/>
            <person name="Niskanen T."/>
            <person name="Noordeloos M.E."/>
            <person name="Ohm R.A."/>
            <person name="Ortiz-Santana B."/>
            <person name="Ovrebo C."/>
            <person name="Racz N."/>
            <person name="Riley R."/>
            <person name="Savchenko A."/>
            <person name="Shiryaev A."/>
            <person name="Soop K."/>
            <person name="Spirin V."/>
            <person name="Szebenyi C."/>
            <person name="Tomsovsky M."/>
            <person name="Tulloss R.E."/>
            <person name="Uehling J."/>
            <person name="Grigoriev I.V."/>
            <person name="Vagvolgyi C."/>
            <person name="Papp T."/>
            <person name="Martin F.M."/>
            <person name="Miettinen O."/>
            <person name="Hibbett D.S."/>
            <person name="Nagy L.G."/>
        </authorList>
    </citation>
    <scope>NUCLEOTIDE SEQUENCE [LARGE SCALE GENOMIC DNA]</scope>
    <source>
        <strain evidence="2 3">HHB13444</strain>
    </source>
</reference>
<dbReference type="Proteomes" id="UP000308197">
    <property type="component" value="Unassembled WGS sequence"/>
</dbReference>
<gene>
    <name evidence="2" type="ORF">K466DRAFT_328239</name>
</gene>
<accession>A0A5C3NYW8</accession>
<evidence type="ECO:0000313" key="3">
    <source>
        <dbReference type="Proteomes" id="UP000308197"/>
    </source>
</evidence>
<keyword evidence="3" id="KW-1185">Reference proteome</keyword>
<protein>
    <submittedName>
        <fullName evidence="2">Uncharacterized protein</fullName>
    </submittedName>
</protein>
<dbReference type="PROSITE" id="PS51257">
    <property type="entry name" value="PROKAR_LIPOPROTEIN"/>
    <property type="match status" value="1"/>
</dbReference>
<dbReference type="EMBL" id="ML211568">
    <property type="protein sequence ID" value="TFK81717.1"/>
    <property type="molecule type" value="Genomic_DNA"/>
</dbReference>
<feature type="compositionally biased region" description="Polar residues" evidence="1">
    <location>
        <begin position="146"/>
        <end position="167"/>
    </location>
</feature>
<name>A0A5C3NYW8_9APHY</name>
<organism evidence="2 3">
    <name type="scientific">Polyporus arcularius HHB13444</name>
    <dbReference type="NCBI Taxonomy" id="1314778"/>
    <lineage>
        <taxon>Eukaryota</taxon>
        <taxon>Fungi</taxon>
        <taxon>Dikarya</taxon>
        <taxon>Basidiomycota</taxon>
        <taxon>Agaricomycotina</taxon>
        <taxon>Agaricomycetes</taxon>
        <taxon>Polyporales</taxon>
        <taxon>Polyporaceae</taxon>
        <taxon>Polyporus</taxon>
    </lineage>
</organism>
<feature type="region of interest" description="Disordered" evidence="1">
    <location>
        <begin position="105"/>
        <end position="125"/>
    </location>
</feature>
<evidence type="ECO:0000313" key="2">
    <source>
        <dbReference type="EMBL" id="TFK81717.1"/>
    </source>
</evidence>
<feature type="region of interest" description="Disordered" evidence="1">
    <location>
        <begin position="208"/>
        <end position="288"/>
    </location>
</feature>